<feature type="compositionally biased region" description="Basic and acidic residues" evidence="1">
    <location>
        <begin position="21"/>
        <end position="35"/>
    </location>
</feature>
<accession>A0AAN8BEM8</accession>
<organism evidence="2 3">
    <name type="scientific">Champsocephalus esox</name>
    <name type="common">pike icefish</name>
    <dbReference type="NCBI Taxonomy" id="159716"/>
    <lineage>
        <taxon>Eukaryota</taxon>
        <taxon>Metazoa</taxon>
        <taxon>Chordata</taxon>
        <taxon>Craniata</taxon>
        <taxon>Vertebrata</taxon>
        <taxon>Euteleostomi</taxon>
        <taxon>Actinopterygii</taxon>
        <taxon>Neopterygii</taxon>
        <taxon>Teleostei</taxon>
        <taxon>Neoteleostei</taxon>
        <taxon>Acanthomorphata</taxon>
        <taxon>Eupercaria</taxon>
        <taxon>Perciformes</taxon>
        <taxon>Notothenioidei</taxon>
        <taxon>Channichthyidae</taxon>
        <taxon>Champsocephalus</taxon>
    </lineage>
</organism>
<name>A0AAN8BEM8_9TELE</name>
<keyword evidence="3" id="KW-1185">Reference proteome</keyword>
<gene>
    <name evidence="2" type="ORF">CesoFtcFv8_019460</name>
</gene>
<proteinExistence type="predicted"/>
<protein>
    <submittedName>
        <fullName evidence="2">Uncharacterized protein</fullName>
    </submittedName>
</protein>
<dbReference type="Proteomes" id="UP001335648">
    <property type="component" value="Unassembled WGS sequence"/>
</dbReference>
<comment type="caution">
    <text evidence="2">The sequence shown here is derived from an EMBL/GenBank/DDBJ whole genome shotgun (WGS) entry which is preliminary data.</text>
</comment>
<dbReference type="EMBL" id="JAULUE010002061">
    <property type="protein sequence ID" value="KAK5883094.1"/>
    <property type="molecule type" value="Genomic_DNA"/>
</dbReference>
<feature type="region of interest" description="Disordered" evidence="1">
    <location>
        <begin position="68"/>
        <end position="101"/>
    </location>
</feature>
<dbReference type="AlphaFoldDB" id="A0AAN8BEM8"/>
<evidence type="ECO:0000313" key="3">
    <source>
        <dbReference type="Proteomes" id="UP001335648"/>
    </source>
</evidence>
<feature type="region of interest" description="Disordered" evidence="1">
    <location>
        <begin position="1"/>
        <end position="43"/>
    </location>
</feature>
<reference evidence="2 3" key="1">
    <citation type="journal article" date="2023" name="Mol. Biol. Evol.">
        <title>Genomics of Secondarily Temperate Adaptation in the Only Non-Antarctic Icefish.</title>
        <authorList>
            <person name="Rivera-Colon A.G."/>
            <person name="Rayamajhi N."/>
            <person name="Minhas B.F."/>
            <person name="Madrigal G."/>
            <person name="Bilyk K.T."/>
            <person name="Yoon V."/>
            <person name="Hune M."/>
            <person name="Gregory S."/>
            <person name="Cheng C.H.C."/>
            <person name="Catchen J.M."/>
        </authorList>
    </citation>
    <scope>NUCLEOTIDE SEQUENCE [LARGE SCALE GENOMIC DNA]</scope>
    <source>
        <strain evidence="2">JC2023a</strain>
    </source>
</reference>
<evidence type="ECO:0000313" key="2">
    <source>
        <dbReference type="EMBL" id="KAK5883094.1"/>
    </source>
</evidence>
<sequence length="101" mass="11220">MVQRSDALHSTQERAGAADMSHPDRQSDESFEHQARRNKHGQFGAMATHTLLLTGSSVRLLQRHVAPAARPPEQLLPRLHPLGAVQQTSRRPSLGLTWRGD</sequence>
<evidence type="ECO:0000256" key="1">
    <source>
        <dbReference type="SAM" id="MobiDB-lite"/>
    </source>
</evidence>